<dbReference type="InterPro" id="IPR050391">
    <property type="entry name" value="Mito_Metabolite_Transporter"/>
</dbReference>
<dbReference type="SUPFAM" id="SSF103506">
    <property type="entry name" value="Mitochondrial carrier"/>
    <property type="match status" value="1"/>
</dbReference>
<evidence type="ECO:0000256" key="7">
    <source>
        <dbReference type="ARBA" id="ARBA00022989"/>
    </source>
</evidence>
<dbReference type="RefSeq" id="XP_026495756.1">
    <property type="nucleotide sequence ID" value="XM_026639971.2"/>
</dbReference>
<evidence type="ECO:0000256" key="2">
    <source>
        <dbReference type="ARBA" id="ARBA00006375"/>
    </source>
</evidence>
<evidence type="ECO:0000256" key="8">
    <source>
        <dbReference type="ARBA" id="ARBA00023128"/>
    </source>
</evidence>
<dbReference type="InterPro" id="IPR018108">
    <property type="entry name" value="MCP_transmembrane"/>
</dbReference>
<gene>
    <name evidence="14" type="primary">LOC113400415</name>
</gene>
<dbReference type="OMA" id="MMGICVV"/>
<comment type="similarity">
    <text evidence="2 11">Belongs to the mitochondrial carrier (TC 2.A.29) family.</text>
</comment>
<keyword evidence="3 11" id="KW-0813">Transport</keyword>
<feature type="transmembrane region" description="Helical" evidence="12">
    <location>
        <begin position="204"/>
        <end position="224"/>
    </location>
</feature>
<dbReference type="GeneID" id="113400415"/>
<proteinExistence type="inferred from homology"/>
<keyword evidence="9 10" id="KW-0472">Membrane</keyword>
<evidence type="ECO:0000256" key="11">
    <source>
        <dbReference type="RuleBase" id="RU000488"/>
    </source>
</evidence>
<evidence type="ECO:0000256" key="10">
    <source>
        <dbReference type="PROSITE-ProRule" id="PRU00282"/>
    </source>
</evidence>
<comment type="subcellular location">
    <subcellularLocation>
        <location evidence="1">Mitochondrion inner membrane</location>
        <topology evidence="1">Multi-pass membrane protein</topology>
    </subcellularLocation>
</comment>
<dbReference type="PROSITE" id="PS50920">
    <property type="entry name" value="SOLCAR"/>
    <property type="match status" value="3"/>
</dbReference>
<evidence type="ECO:0000256" key="1">
    <source>
        <dbReference type="ARBA" id="ARBA00004448"/>
    </source>
</evidence>
<dbReference type="Proteomes" id="UP001652626">
    <property type="component" value="Chromosome 17"/>
</dbReference>
<keyword evidence="8" id="KW-0496">Mitochondrion</keyword>
<evidence type="ECO:0000256" key="6">
    <source>
        <dbReference type="ARBA" id="ARBA00022792"/>
    </source>
</evidence>
<feature type="repeat" description="Solcar" evidence="10">
    <location>
        <begin position="105"/>
        <end position="196"/>
    </location>
</feature>
<sequence>MSDKNKKPRKPIPGWLNFVFGGMSGMMGICVVQPADLVKTRMQLSGPSGKKSVLGVVGDILSKEGVSGFYTGLSAALFRQATYTTGRLGCYNGLSNYYTSTYGVPSFPIKLVMGMAAGGLGAFIGTPAEVALIRMTADGRLPPEQRRNYKNVFNALTRIISEEGPAMLFRGATATVTRAMVVNGAQLGTYAQAREMLVSQMGDGIGLHFVASLISGLVTTFASLPVDIVKTRVQNSAKGTSQVAVLKKIIQNEGVFALWSGFIPTYAKIGPLTVLIFIFLEQLNAMYYRWTDTDD</sequence>
<evidence type="ECO:0000256" key="12">
    <source>
        <dbReference type="SAM" id="Phobius"/>
    </source>
</evidence>
<name>A0A8B8II87_VANTA</name>
<dbReference type="PANTHER" id="PTHR45618">
    <property type="entry name" value="MITOCHONDRIAL DICARBOXYLATE CARRIER-RELATED"/>
    <property type="match status" value="1"/>
</dbReference>
<dbReference type="AlphaFoldDB" id="A0A8B8II87"/>
<organism evidence="13 14">
    <name type="scientific">Vanessa tameamea</name>
    <name type="common">Kamehameha butterfly</name>
    <dbReference type="NCBI Taxonomy" id="334116"/>
    <lineage>
        <taxon>Eukaryota</taxon>
        <taxon>Metazoa</taxon>
        <taxon>Ecdysozoa</taxon>
        <taxon>Arthropoda</taxon>
        <taxon>Hexapoda</taxon>
        <taxon>Insecta</taxon>
        <taxon>Pterygota</taxon>
        <taxon>Neoptera</taxon>
        <taxon>Endopterygota</taxon>
        <taxon>Lepidoptera</taxon>
        <taxon>Glossata</taxon>
        <taxon>Ditrysia</taxon>
        <taxon>Papilionoidea</taxon>
        <taxon>Nymphalidae</taxon>
        <taxon>Nymphalinae</taxon>
        <taxon>Vanessa</taxon>
    </lineage>
</organism>
<evidence type="ECO:0000256" key="5">
    <source>
        <dbReference type="ARBA" id="ARBA00022737"/>
    </source>
</evidence>
<dbReference type="FunFam" id="1.50.40.10:FF:000009">
    <property type="entry name" value="Mitochondrial 2-oxoglutarate/malate carrier protein"/>
    <property type="match status" value="1"/>
</dbReference>
<dbReference type="InterPro" id="IPR023395">
    <property type="entry name" value="MCP_dom_sf"/>
</dbReference>
<keyword evidence="4 10" id="KW-0812">Transmembrane</keyword>
<evidence type="ECO:0000256" key="4">
    <source>
        <dbReference type="ARBA" id="ARBA00022692"/>
    </source>
</evidence>
<keyword evidence="5" id="KW-0677">Repeat</keyword>
<evidence type="ECO:0000313" key="14">
    <source>
        <dbReference type="RefSeq" id="XP_026495756.1"/>
    </source>
</evidence>
<dbReference type="GO" id="GO:0005743">
    <property type="term" value="C:mitochondrial inner membrane"/>
    <property type="evidence" value="ECO:0007669"/>
    <property type="project" value="UniProtKB-SubCell"/>
</dbReference>
<evidence type="ECO:0000256" key="3">
    <source>
        <dbReference type="ARBA" id="ARBA00022448"/>
    </source>
</evidence>
<feature type="transmembrane region" description="Helical" evidence="12">
    <location>
        <begin position="12"/>
        <end position="32"/>
    </location>
</feature>
<dbReference type="Gene3D" id="1.50.40.10">
    <property type="entry name" value="Mitochondrial carrier domain"/>
    <property type="match status" value="1"/>
</dbReference>
<evidence type="ECO:0000313" key="13">
    <source>
        <dbReference type="Proteomes" id="UP001652626"/>
    </source>
</evidence>
<dbReference type="OrthoDB" id="448427at2759"/>
<accession>A0A8B8II87</accession>
<feature type="repeat" description="Solcar" evidence="10">
    <location>
        <begin position="203"/>
        <end position="286"/>
    </location>
</feature>
<protein>
    <submittedName>
        <fullName evidence="14">Mitochondrial 2-oxoglutarate/malate carrier protein-like</fullName>
    </submittedName>
</protein>
<dbReference type="Pfam" id="PF00153">
    <property type="entry name" value="Mito_carr"/>
    <property type="match status" value="3"/>
</dbReference>
<evidence type="ECO:0000256" key="9">
    <source>
        <dbReference type="ARBA" id="ARBA00023136"/>
    </source>
</evidence>
<feature type="repeat" description="Solcar" evidence="10">
    <location>
        <begin position="12"/>
        <end position="97"/>
    </location>
</feature>
<feature type="transmembrane region" description="Helical" evidence="12">
    <location>
        <begin position="256"/>
        <end position="280"/>
    </location>
</feature>
<keyword evidence="7 12" id="KW-1133">Transmembrane helix</keyword>
<reference evidence="14" key="1">
    <citation type="submission" date="2025-08" db="UniProtKB">
        <authorList>
            <consortium name="RefSeq"/>
        </authorList>
    </citation>
    <scope>IDENTIFICATION</scope>
    <source>
        <tissue evidence="14">Whole body</tissue>
    </source>
</reference>
<keyword evidence="13" id="KW-1185">Reference proteome</keyword>
<keyword evidence="6" id="KW-0999">Mitochondrion inner membrane</keyword>